<dbReference type="GO" id="GO:0009236">
    <property type="term" value="P:cobalamin biosynthetic process"/>
    <property type="evidence" value="ECO:0007669"/>
    <property type="project" value="InterPro"/>
</dbReference>
<dbReference type="Pfam" id="PF11760">
    <property type="entry name" value="CbiG_N"/>
    <property type="match status" value="1"/>
</dbReference>
<dbReference type="OrthoDB" id="9781023at2"/>
<sequence>MDRVRIVSFTENGYQLFCRMRKVIGDRAAVTGYSGRSQVAETHPDIYPVTEGLQAWCETVFEQSEVLIFIGACGIAVRTIAPFLDSKYTDPAVLVADEHGGHVISLLSGHLGGANAWTQFLAEGLQADPVITTASDVNGRLAVDVWAVRHGLQITDRTLAKYAAAVFVTGEPLPFYAEPGYVDIAALPEEFNRFETKEAFWNAAERRKQEQIAGIVVSVHSGWQTNVLRLVPQRVVLGIGCRRDKDPAELAQQVDRVLAQYQIAPESICKIASIDLKTHERAICQLAETWKVPFVTFSAETLLQMPGAYALSDFVKQTTGVGNVCERAAVAALEEQERKNPKWICRKQAGNGVTVALLET</sequence>
<feature type="domain" description="CobE/GbiG C-terminal" evidence="1">
    <location>
        <begin position="235"/>
        <end position="357"/>
    </location>
</feature>
<organism evidence="3 4">
    <name type="scientific">Eubacterium ramulus</name>
    <dbReference type="NCBI Taxonomy" id="39490"/>
    <lineage>
        <taxon>Bacteria</taxon>
        <taxon>Bacillati</taxon>
        <taxon>Bacillota</taxon>
        <taxon>Clostridia</taxon>
        <taxon>Eubacteriales</taxon>
        <taxon>Eubacteriaceae</taxon>
        <taxon>Eubacterium</taxon>
    </lineage>
</organism>
<evidence type="ECO:0000259" key="2">
    <source>
        <dbReference type="Pfam" id="PF11760"/>
    </source>
</evidence>
<dbReference type="SUPFAM" id="SSF159672">
    <property type="entry name" value="CbiG N-terminal domain-like"/>
    <property type="match status" value="1"/>
</dbReference>
<dbReference type="RefSeq" id="WP_055289467.1">
    <property type="nucleotide sequence ID" value="NZ_CP173382.1"/>
</dbReference>
<dbReference type="EMBL" id="CYYA01000004">
    <property type="protein sequence ID" value="CUM84554.1"/>
    <property type="molecule type" value="Genomic_DNA"/>
</dbReference>
<dbReference type="InterPro" id="IPR038029">
    <property type="entry name" value="GbiG_N_sf"/>
</dbReference>
<name>A0A173S2B6_EUBRA</name>
<evidence type="ECO:0000313" key="4">
    <source>
        <dbReference type="Proteomes" id="UP000095492"/>
    </source>
</evidence>
<proteinExistence type="predicted"/>
<dbReference type="AlphaFoldDB" id="A0A173S2B6"/>
<dbReference type="Proteomes" id="UP000095492">
    <property type="component" value="Unassembled WGS sequence"/>
</dbReference>
<dbReference type="InterPro" id="IPR021744">
    <property type="entry name" value="CbiG_N"/>
</dbReference>
<dbReference type="InterPro" id="IPR036518">
    <property type="entry name" value="CobE/GbiG_C_sf"/>
</dbReference>
<dbReference type="InterPro" id="IPR052553">
    <property type="entry name" value="CbiG_hydrolase"/>
</dbReference>
<evidence type="ECO:0000259" key="1">
    <source>
        <dbReference type="Pfam" id="PF01890"/>
    </source>
</evidence>
<protein>
    <submittedName>
        <fullName evidence="3">Cobalamin biosynthesis protein CbiG</fullName>
    </submittedName>
</protein>
<dbReference type="InterPro" id="IPR002750">
    <property type="entry name" value="CobE/GbiG_C"/>
</dbReference>
<dbReference type="Pfam" id="PF01890">
    <property type="entry name" value="CbiG_C"/>
    <property type="match status" value="1"/>
</dbReference>
<dbReference type="STRING" id="39490.ERS852448_00737"/>
<dbReference type="GeneID" id="97391421"/>
<reference evidence="3 4" key="1">
    <citation type="submission" date="2015-09" db="EMBL/GenBank/DDBJ databases">
        <authorList>
            <consortium name="Pathogen Informatics"/>
        </authorList>
    </citation>
    <scope>NUCLEOTIDE SEQUENCE [LARGE SCALE GENOMIC DNA]</scope>
    <source>
        <strain evidence="3 4">2789STDY5608891</strain>
    </source>
</reference>
<accession>A0A173S2B6</accession>
<dbReference type="SUPFAM" id="SSF159664">
    <property type="entry name" value="CobE/GbiG C-terminal domain-like"/>
    <property type="match status" value="1"/>
</dbReference>
<feature type="domain" description="Cobalamin synthesis G N-terminal" evidence="2">
    <location>
        <begin position="57"/>
        <end position="136"/>
    </location>
</feature>
<dbReference type="Gene3D" id="3.40.50.11220">
    <property type="match status" value="1"/>
</dbReference>
<dbReference type="Gene3D" id="3.30.420.180">
    <property type="entry name" value="CobE/GbiG C-terminal domain"/>
    <property type="match status" value="1"/>
</dbReference>
<gene>
    <name evidence="3" type="ORF">ERS852448_00737</name>
</gene>
<evidence type="ECO:0000313" key="3">
    <source>
        <dbReference type="EMBL" id="CUM84554.1"/>
    </source>
</evidence>
<dbReference type="PANTHER" id="PTHR37477:SF1">
    <property type="entry name" value="COBALT-PRECORRIN-5A HYDROLASE"/>
    <property type="match status" value="1"/>
</dbReference>
<dbReference type="PANTHER" id="PTHR37477">
    <property type="entry name" value="COBALT-PRECORRIN-5A HYDROLASE"/>
    <property type="match status" value="1"/>
</dbReference>